<dbReference type="GO" id="GO:0004674">
    <property type="term" value="F:protein serine/threonine kinase activity"/>
    <property type="evidence" value="ECO:0007669"/>
    <property type="project" value="UniProtKB-KW"/>
</dbReference>
<protein>
    <recommendedName>
        <fullName evidence="2">non-specific serine/threonine protein kinase</fullName>
        <ecNumber evidence="2">2.7.11.1</ecNumber>
    </recommendedName>
</protein>
<dbReference type="GO" id="GO:0005524">
    <property type="term" value="F:ATP binding"/>
    <property type="evidence" value="ECO:0007669"/>
    <property type="project" value="UniProtKB-KW"/>
</dbReference>
<name>A0A1R3H1H2_COCAP</name>
<dbReference type="PROSITE" id="PS50222">
    <property type="entry name" value="EF_HAND_2"/>
    <property type="match status" value="1"/>
</dbReference>
<evidence type="ECO:0000256" key="4">
    <source>
        <dbReference type="ARBA" id="ARBA00022553"/>
    </source>
</evidence>
<keyword evidence="4" id="KW-0597">Phosphoprotein</keyword>
<evidence type="ECO:0000256" key="2">
    <source>
        <dbReference type="ARBA" id="ARBA00012513"/>
    </source>
</evidence>
<dbReference type="Gramene" id="OMO64218">
    <property type="protein sequence ID" value="OMO64218"/>
    <property type="gene ID" value="CCACVL1_21941"/>
</dbReference>
<dbReference type="SUPFAM" id="SSF56112">
    <property type="entry name" value="Protein kinase-like (PK-like)"/>
    <property type="match status" value="1"/>
</dbReference>
<evidence type="ECO:0000256" key="6">
    <source>
        <dbReference type="ARBA" id="ARBA00022741"/>
    </source>
</evidence>
<evidence type="ECO:0000256" key="8">
    <source>
        <dbReference type="ARBA" id="ARBA00022840"/>
    </source>
</evidence>
<comment type="caution">
    <text evidence="13">The sequence shown here is derived from an EMBL/GenBank/DDBJ whole genome shotgun (WGS) entry which is preliminary data.</text>
</comment>
<dbReference type="OrthoDB" id="40902at2759"/>
<proteinExistence type="inferred from homology"/>
<comment type="catalytic activity">
    <reaction evidence="9">
        <text>L-threonyl-[protein] + ATP = O-phospho-L-threonyl-[protein] + ADP + H(+)</text>
        <dbReference type="Rhea" id="RHEA:46608"/>
        <dbReference type="Rhea" id="RHEA-COMP:11060"/>
        <dbReference type="Rhea" id="RHEA-COMP:11605"/>
        <dbReference type="ChEBI" id="CHEBI:15378"/>
        <dbReference type="ChEBI" id="CHEBI:30013"/>
        <dbReference type="ChEBI" id="CHEBI:30616"/>
        <dbReference type="ChEBI" id="CHEBI:61977"/>
        <dbReference type="ChEBI" id="CHEBI:456216"/>
        <dbReference type="EC" id="2.7.11.1"/>
    </reaction>
</comment>
<evidence type="ECO:0000256" key="5">
    <source>
        <dbReference type="ARBA" id="ARBA00022679"/>
    </source>
</evidence>
<dbReference type="Pfam" id="PF00069">
    <property type="entry name" value="Pkinase"/>
    <property type="match status" value="1"/>
</dbReference>
<evidence type="ECO:0000313" key="13">
    <source>
        <dbReference type="EMBL" id="OMO64218.1"/>
    </source>
</evidence>
<dbReference type="SMART" id="SM00220">
    <property type="entry name" value="S_TKc"/>
    <property type="match status" value="1"/>
</dbReference>
<accession>A0A1R3H1H2</accession>
<dbReference type="PANTHER" id="PTHR24349">
    <property type="entry name" value="SERINE/THREONINE-PROTEIN KINASE"/>
    <property type="match status" value="1"/>
</dbReference>
<dbReference type="InterPro" id="IPR000719">
    <property type="entry name" value="Prot_kinase_dom"/>
</dbReference>
<evidence type="ECO:0000259" key="11">
    <source>
        <dbReference type="PROSITE" id="PS50011"/>
    </source>
</evidence>
<dbReference type="Gene3D" id="1.10.238.10">
    <property type="entry name" value="EF-hand"/>
    <property type="match status" value="1"/>
</dbReference>
<feature type="domain" description="Protein kinase" evidence="11">
    <location>
        <begin position="1"/>
        <end position="218"/>
    </location>
</feature>
<keyword evidence="14" id="KW-1185">Reference proteome</keyword>
<dbReference type="Gene3D" id="1.10.510.10">
    <property type="entry name" value="Transferase(Phosphotransferase) domain 1"/>
    <property type="match status" value="1"/>
</dbReference>
<comment type="catalytic activity">
    <reaction evidence="10">
        <text>L-seryl-[protein] + ATP = O-phospho-L-seryl-[protein] + ADP + H(+)</text>
        <dbReference type="Rhea" id="RHEA:17989"/>
        <dbReference type="Rhea" id="RHEA-COMP:9863"/>
        <dbReference type="Rhea" id="RHEA-COMP:11604"/>
        <dbReference type="ChEBI" id="CHEBI:15378"/>
        <dbReference type="ChEBI" id="CHEBI:29999"/>
        <dbReference type="ChEBI" id="CHEBI:30616"/>
        <dbReference type="ChEBI" id="CHEBI:83421"/>
        <dbReference type="ChEBI" id="CHEBI:456216"/>
        <dbReference type="EC" id="2.7.11.1"/>
    </reaction>
</comment>
<evidence type="ECO:0000256" key="9">
    <source>
        <dbReference type="ARBA" id="ARBA00047899"/>
    </source>
</evidence>
<dbReference type="PROSITE" id="PS50011">
    <property type="entry name" value="PROTEIN_KINASE_DOM"/>
    <property type="match status" value="1"/>
</dbReference>
<keyword evidence="6" id="KW-0547">Nucleotide-binding</keyword>
<dbReference type="GO" id="GO:0005509">
    <property type="term" value="F:calcium ion binding"/>
    <property type="evidence" value="ECO:0007669"/>
    <property type="project" value="InterPro"/>
</dbReference>
<comment type="similarity">
    <text evidence="1">Belongs to the protein kinase superfamily. CAMK Ser/Thr protein kinase family. CaMK subfamily.</text>
</comment>
<feature type="domain" description="EF-hand" evidence="12">
    <location>
        <begin position="259"/>
        <end position="294"/>
    </location>
</feature>
<evidence type="ECO:0000256" key="10">
    <source>
        <dbReference type="ARBA" id="ARBA00048679"/>
    </source>
</evidence>
<dbReference type="EMBL" id="AWWV01012825">
    <property type="protein sequence ID" value="OMO64218.1"/>
    <property type="molecule type" value="Genomic_DNA"/>
</dbReference>
<reference evidence="13 14" key="1">
    <citation type="submission" date="2013-09" db="EMBL/GenBank/DDBJ databases">
        <title>Corchorus capsularis genome sequencing.</title>
        <authorList>
            <person name="Alam M."/>
            <person name="Haque M.S."/>
            <person name="Islam M.S."/>
            <person name="Emdad E.M."/>
            <person name="Islam M.M."/>
            <person name="Ahmed B."/>
            <person name="Halim A."/>
            <person name="Hossen Q.M.M."/>
            <person name="Hossain M.Z."/>
            <person name="Ahmed R."/>
            <person name="Khan M.M."/>
            <person name="Islam R."/>
            <person name="Rashid M.M."/>
            <person name="Khan S.A."/>
            <person name="Rahman M.S."/>
            <person name="Alam M."/>
        </authorList>
    </citation>
    <scope>NUCLEOTIDE SEQUENCE [LARGE SCALE GENOMIC DNA]</scope>
    <source>
        <strain evidence="14">cv. CVL-1</strain>
        <tissue evidence="13">Whole seedling</tissue>
    </source>
</reference>
<keyword evidence="5" id="KW-0808">Transferase</keyword>
<dbReference type="SUPFAM" id="SSF47473">
    <property type="entry name" value="EF-hand"/>
    <property type="match status" value="1"/>
</dbReference>
<dbReference type="InterPro" id="IPR050205">
    <property type="entry name" value="CDPK_Ser/Thr_kinases"/>
</dbReference>
<evidence type="ECO:0000313" key="14">
    <source>
        <dbReference type="Proteomes" id="UP000188268"/>
    </source>
</evidence>
<keyword evidence="8" id="KW-0067">ATP-binding</keyword>
<dbReference type="FunFam" id="1.10.238.10:FF:000085">
    <property type="entry name" value="CDPK-related kinase 1"/>
    <property type="match status" value="1"/>
</dbReference>
<dbReference type="AlphaFoldDB" id="A0A1R3H1H2"/>
<dbReference type="Proteomes" id="UP000188268">
    <property type="component" value="Unassembled WGS sequence"/>
</dbReference>
<keyword evidence="7" id="KW-0418">Kinase</keyword>
<dbReference type="STRING" id="210143.A0A1R3H1H2"/>
<evidence type="ECO:0000259" key="12">
    <source>
        <dbReference type="PROSITE" id="PS50222"/>
    </source>
</evidence>
<keyword evidence="3" id="KW-0723">Serine/threonine-protein kinase</keyword>
<gene>
    <name evidence="13" type="ORF">CCACVL1_21941</name>
</gene>
<dbReference type="EC" id="2.7.11.1" evidence="2"/>
<evidence type="ECO:0000256" key="7">
    <source>
        <dbReference type="ARBA" id="ARBA00022777"/>
    </source>
</evidence>
<evidence type="ECO:0000256" key="1">
    <source>
        <dbReference type="ARBA" id="ARBA00005354"/>
    </source>
</evidence>
<organism evidence="13 14">
    <name type="scientific">Corchorus capsularis</name>
    <name type="common">Jute</name>
    <dbReference type="NCBI Taxonomy" id="210143"/>
    <lineage>
        <taxon>Eukaryota</taxon>
        <taxon>Viridiplantae</taxon>
        <taxon>Streptophyta</taxon>
        <taxon>Embryophyta</taxon>
        <taxon>Tracheophyta</taxon>
        <taxon>Spermatophyta</taxon>
        <taxon>Magnoliopsida</taxon>
        <taxon>eudicotyledons</taxon>
        <taxon>Gunneridae</taxon>
        <taxon>Pentapetalae</taxon>
        <taxon>rosids</taxon>
        <taxon>malvids</taxon>
        <taxon>Malvales</taxon>
        <taxon>Malvaceae</taxon>
        <taxon>Grewioideae</taxon>
        <taxon>Apeibeae</taxon>
        <taxon>Corchorus</taxon>
    </lineage>
</organism>
<dbReference type="InterPro" id="IPR011009">
    <property type="entry name" value="Kinase-like_dom_sf"/>
</dbReference>
<dbReference type="InterPro" id="IPR002048">
    <property type="entry name" value="EF_hand_dom"/>
</dbReference>
<evidence type="ECO:0000256" key="3">
    <source>
        <dbReference type="ARBA" id="ARBA00022527"/>
    </source>
</evidence>
<sequence>MDTNDPNPGPALSPTLDHQEIDHQIKTLIVSLMLSASPRIQSQLKEILAVIGKHDFPKSRASGWLPFQPPSLAKHIKFSLEKRLRRMIGVAFGAKYEFEKELGRGLSGVTFSVRDETLKDISGTYCYMAPEVLRRCHSLEADIWSIGVITYYLLSGCWPFLGYAGSEIFQSQEESDPNFDDSPWPSISPEAKDFVKRLLNKNHIQRMTAAEALTHPWLHDESRAIPLDISIYMSIKLYLHLKPHRCAAQKALSKALTEDELVYLRAQFRLLEPNSDGSLSLENFKMALARNASNLMDESWVPDTLSAMGSLANRKMYFDEFCAAAIHLLHLEGVEGWEQIVSTAFEHFEQEGNQVISDEEFCQELNISGPEALSYVQDGIRNSDGKLNLIGFTKLLHGSDAINV</sequence>
<dbReference type="InterPro" id="IPR011992">
    <property type="entry name" value="EF-hand-dom_pair"/>
</dbReference>